<feature type="region of interest" description="Disordered" evidence="1">
    <location>
        <begin position="104"/>
        <end position="144"/>
    </location>
</feature>
<accession>A0A9P1GA40</accession>
<proteinExistence type="predicted"/>
<protein>
    <submittedName>
        <fullName evidence="5">Phosphatidylinositol 4-phosphate 5-kinase 9</fullName>
    </submittedName>
</protein>
<dbReference type="Proteomes" id="UP001152797">
    <property type="component" value="Unassembled WGS sequence"/>
</dbReference>
<sequence>MAVRLFLAASVPILCIAHRRAAKNDVHEAELYVDRGLEKGHVLQFLPASLQEEGETYRLPSDSNGNNGNGGLIWGIITGVVIVLLVLCSYCYFHFSLLPELEGDGQSGNAQEIEEGERGVGPPRMSPEDVGDSSPDSAKMEAGQVMRDHSSSKFEIEIDDFRASGVELDGQPPDVKVQRVEEGSSCHLQGLRAGDRLVKAGSGSEMINVAEMAPAAFQEVLQAHPVRLQFQRFGLDAAGSVLAGLGRWTLKAKKAAAAAMAQEEDEIQAPQDPQDPQIAAGEKDWSDGIPEVEKRVFPRPNLVRYKWVLRTCFEHDWKFIRLRLVRDLKFTEAEADEAEQCLRTKYMWVLPLYRKLSSEETSEGGSSPDHISQFGVSKRSLMRILGPEGINIFDKATMTQAKASELYKQANCVPQDVAGFKVRCDAMLCRFQFAELLVRIAICKWPEKSKAESLESLFEELAILCQKYSGDMRELITSGSTDEVQAVYEAVEPQTWAVFVEMASVHENVHGEKFMTLEDWRKLLNRMNIFVLYPVVKRKYGAYTYRMGLEPQADEQYNKTWQLMSFLEFQRALGAVMFLSEMRPKKECKPDILAALLQKIATENLSQIATAKSRRKKNSVLEGKTHN</sequence>
<feature type="transmembrane region" description="Helical" evidence="2">
    <location>
        <begin position="72"/>
        <end position="93"/>
    </location>
</feature>
<reference evidence="5 6" key="2">
    <citation type="submission" date="2024-05" db="EMBL/GenBank/DDBJ databases">
        <authorList>
            <person name="Chen Y."/>
            <person name="Shah S."/>
            <person name="Dougan E. K."/>
            <person name="Thang M."/>
            <person name="Chan C."/>
        </authorList>
    </citation>
    <scope>NUCLEOTIDE SEQUENCE [LARGE SCALE GENOMIC DNA]</scope>
</reference>
<keyword evidence="3" id="KW-0732">Signal</keyword>
<comment type="caution">
    <text evidence="4">The sequence shown here is derived from an EMBL/GenBank/DDBJ whole genome shotgun (WGS) entry which is preliminary data.</text>
</comment>
<dbReference type="EMBL" id="CAMXCT020003857">
    <property type="protein sequence ID" value="CAL1159941.1"/>
    <property type="molecule type" value="Genomic_DNA"/>
</dbReference>
<dbReference type="EMBL" id="CAMXCT010003857">
    <property type="protein sequence ID" value="CAI4006566.1"/>
    <property type="molecule type" value="Genomic_DNA"/>
</dbReference>
<evidence type="ECO:0000256" key="3">
    <source>
        <dbReference type="SAM" id="SignalP"/>
    </source>
</evidence>
<reference evidence="4" key="1">
    <citation type="submission" date="2022-10" db="EMBL/GenBank/DDBJ databases">
        <authorList>
            <person name="Chen Y."/>
            <person name="Dougan E. K."/>
            <person name="Chan C."/>
            <person name="Rhodes N."/>
            <person name="Thang M."/>
        </authorList>
    </citation>
    <scope>NUCLEOTIDE SEQUENCE</scope>
</reference>
<gene>
    <name evidence="4" type="ORF">C1SCF055_LOCUS32197</name>
</gene>
<evidence type="ECO:0000313" key="5">
    <source>
        <dbReference type="EMBL" id="CAL4793878.1"/>
    </source>
</evidence>
<keyword evidence="2" id="KW-1133">Transmembrane helix</keyword>
<dbReference type="AlphaFoldDB" id="A0A9P1GA40"/>
<name>A0A9P1GA40_9DINO</name>
<keyword evidence="2" id="KW-0472">Membrane</keyword>
<feature type="chain" id="PRO_5043272592" evidence="3">
    <location>
        <begin position="22"/>
        <end position="627"/>
    </location>
</feature>
<dbReference type="EMBL" id="CAMXCT030003857">
    <property type="protein sequence ID" value="CAL4793878.1"/>
    <property type="molecule type" value="Genomic_DNA"/>
</dbReference>
<keyword evidence="6" id="KW-1185">Reference proteome</keyword>
<evidence type="ECO:0000256" key="2">
    <source>
        <dbReference type="SAM" id="Phobius"/>
    </source>
</evidence>
<organism evidence="4">
    <name type="scientific">Cladocopium goreaui</name>
    <dbReference type="NCBI Taxonomy" id="2562237"/>
    <lineage>
        <taxon>Eukaryota</taxon>
        <taxon>Sar</taxon>
        <taxon>Alveolata</taxon>
        <taxon>Dinophyceae</taxon>
        <taxon>Suessiales</taxon>
        <taxon>Symbiodiniaceae</taxon>
        <taxon>Cladocopium</taxon>
    </lineage>
</organism>
<dbReference type="OrthoDB" id="421106at2759"/>
<evidence type="ECO:0000256" key="1">
    <source>
        <dbReference type="SAM" id="MobiDB-lite"/>
    </source>
</evidence>
<evidence type="ECO:0000313" key="6">
    <source>
        <dbReference type="Proteomes" id="UP001152797"/>
    </source>
</evidence>
<evidence type="ECO:0000313" key="4">
    <source>
        <dbReference type="EMBL" id="CAI4006566.1"/>
    </source>
</evidence>
<keyword evidence="2" id="KW-0812">Transmembrane</keyword>
<feature type="signal peptide" evidence="3">
    <location>
        <begin position="1"/>
        <end position="21"/>
    </location>
</feature>